<protein>
    <submittedName>
        <fullName evidence="2">Uncharacterized protein DUF2752</fullName>
    </submittedName>
</protein>
<sequence length="157" mass="17469">MEAEEEKKRAYDIEEEDRRRREKRTLYYIGLGLLAAAGVILLISRISGFSLNYLLLPCLFHSLTGYYCPGCGGTRAVTSLLHGHILESLYYHPFVVYAAAVCAVFMVTNTIELVSGGRCKIGMEFRKRYVYIGVVIVAVNFIVKNAVLLFGGCAMIG</sequence>
<dbReference type="RefSeq" id="WP_109748790.1">
    <property type="nucleotide sequence ID" value="NZ_CABJAT010000016.1"/>
</dbReference>
<feature type="transmembrane region" description="Helical" evidence="1">
    <location>
        <begin position="26"/>
        <end position="46"/>
    </location>
</feature>
<feature type="transmembrane region" description="Helical" evidence="1">
    <location>
        <begin position="89"/>
        <end position="108"/>
    </location>
</feature>
<feature type="transmembrane region" description="Helical" evidence="1">
    <location>
        <begin position="129"/>
        <end position="151"/>
    </location>
</feature>
<evidence type="ECO:0000313" key="2">
    <source>
        <dbReference type="EMBL" id="PWJ72032.1"/>
    </source>
</evidence>
<gene>
    <name evidence="2" type="ORF">C7383_1245</name>
</gene>
<name>A0AB73SXH5_9FIRM</name>
<keyword evidence="1" id="KW-0812">Transmembrane</keyword>
<dbReference type="AlphaFoldDB" id="A0AB73SXH5"/>
<keyword evidence="1" id="KW-1133">Transmembrane helix</keyword>
<reference evidence="2 3" key="1">
    <citation type="submission" date="2018-05" db="EMBL/GenBank/DDBJ databases">
        <authorList>
            <person name="Goeker M."/>
            <person name="Huntemann M."/>
            <person name="Clum A."/>
            <person name="Pillay M."/>
            <person name="Palaniappan K."/>
            <person name="Varghese N."/>
            <person name="Mikhailova N."/>
            <person name="Stamatis D."/>
            <person name="Reddy T."/>
            <person name="Daum C."/>
            <person name="Shapiro N."/>
            <person name="Ivanova N."/>
            <person name="Kyrpides N."/>
            <person name="Woyke T."/>
        </authorList>
    </citation>
    <scope>NUCLEOTIDE SEQUENCE [LARGE SCALE GENOMIC DNA]</scope>
    <source>
        <strain evidence="2 3">DSM 26524</strain>
    </source>
</reference>
<keyword evidence="3" id="KW-1185">Reference proteome</keyword>
<evidence type="ECO:0000256" key="1">
    <source>
        <dbReference type="SAM" id="Phobius"/>
    </source>
</evidence>
<dbReference type="EMBL" id="QGGY01000024">
    <property type="protein sequence ID" value="PWJ72032.1"/>
    <property type="molecule type" value="Genomic_DNA"/>
</dbReference>
<comment type="caution">
    <text evidence="2">The sequence shown here is derived from an EMBL/GenBank/DDBJ whole genome shotgun (WGS) entry which is preliminary data.</text>
</comment>
<dbReference type="InterPro" id="IPR021215">
    <property type="entry name" value="DUF2752"/>
</dbReference>
<dbReference type="Pfam" id="PF10825">
    <property type="entry name" value="DUF2752"/>
    <property type="match status" value="1"/>
</dbReference>
<accession>A0AB73SXH5</accession>
<dbReference type="Proteomes" id="UP000245412">
    <property type="component" value="Unassembled WGS sequence"/>
</dbReference>
<proteinExistence type="predicted"/>
<keyword evidence="1" id="KW-0472">Membrane</keyword>
<organism evidence="2 3">
    <name type="scientific">Murimonas intestini</name>
    <dbReference type="NCBI Taxonomy" id="1337051"/>
    <lineage>
        <taxon>Bacteria</taxon>
        <taxon>Bacillati</taxon>
        <taxon>Bacillota</taxon>
        <taxon>Clostridia</taxon>
        <taxon>Lachnospirales</taxon>
        <taxon>Lachnospiraceae</taxon>
        <taxon>Murimonas</taxon>
    </lineage>
</organism>
<evidence type="ECO:0000313" key="3">
    <source>
        <dbReference type="Proteomes" id="UP000245412"/>
    </source>
</evidence>